<feature type="transmembrane region" description="Helical" evidence="9">
    <location>
        <begin position="37"/>
        <end position="58"/>
    </location>
</feature>
<keyword evidence="9" id="KW-0812">Transmembrane</keyword>
<evidence type="ECO:0000256" key="4">
    <source>
        <dbReference type="ARBA" id="ARBA00022660"/>
    </source>
</evidence>
<keyword evidence="7" id="KW-0496">Mitochondrion</keyword>
<dbReference type="Proteomes" id="UP000009328">
    <property type="component" value="Unassembled WGS sequence"/>
</dbReference>
<accession>K0KLP1</accession>
<dbReference type="PANTHER" id="PTHR12653:SF0">
    <property type="entry name" value="NADH DEHYDROGENASE [UBIQUINONE] 1 ALPHA SUBCOMPLEX SUBUNIT 5"/>
    <property type="match status" value="1"/>
</dbReference>
<dbReference type="HOGENOM" id="CLU_1397319_0_0_1"/>
<evidence type="ECO:0000256" key="7">
    <source>
        <dbReference type="ARBA" id="ARBA00023128"/>
    </source>
</evidence>
<dbReference type="InterPro" id="IPR006806">
    <property type="entry name" value="NDUFA5"/>
</dbReference>
<dbReference type="PANTHER" id="PTHR12653">
    <property type="entry name" value="NADH-UBIQUINONE OXIDOREDUCTASE 13 KD-B SUBUNIT"/>
    <property type="match status" value="1"/>
</dbReference>
<reference evidence="10 11" key="1">
    <citation type="journal article" date="2012" name="Eukaryot. Cell">
        <title>Draft genome sequence of Wickerhamomyces ciferrii NRRL Y-1031 F-60-10.</title>
        <authorList>
            <person name="Schneider J."/>
            <person name="Andrea H."/>
            <person name="Blom J."/>
            <person name="Jaenicke S."/>
            <person name="Ruckert C."/>
            <person name="Schorsch C."/>
            <person name="Szczepanowski R."/>
            <person name="Farwick M."/>
            <person name="Goesmann A."/>
            <person name="Puhler A."/>
            <person name="Schaffer S."/>
            <person name="Tauch A."/>
            <person name="Kohler T."/>
            <person name="Brinkrolf K."/>
        </authorList>
    </citation>
    <scope>NUCLEOTIDE SEQUENCE [LARGE SCALE GENOMIC DNA]</scope>
    <source>
        <strain evidence="11">ATCC 14091 / BCRC 22168 / CBS 111 / JCM 3599 / NBRC 0793 / NRRL Y-1031 F-60-10</strain>
    </source>
</reference>
<comment type="subcellular location">
    <subcellularLocation>
        <location evidence="1">Mitochondrion inner membrane</location>
        <topology evidence="1">Peripheral membrane protein</topology>
        <orientation evidence="1">Matrix side</orientation>
    </subcellularLocation>
</comment>
<keyword evidence="4" id="KW-0679">Respiratory chain</keyword>
<dbReference type="InParanoid" id="K0KLP1"/>
<evidence type="ECO:0000256" key="9">
    <source>
        <dbReference type="SAM" id="Phobius"/>
    </source>
</evidence>
<evidence type="ECO:0000256" key="6">
    <source>
        <dbReference type="ARBA" id="ARBA00022982"/>
    </source>
</evidence>
<dbReference type="eggNOG" id="KOG3365">
    <property type="taxonomic scope" value="Eukaryota"/>
</dbReference>
<proteinExistence type="inferred from homology"/>
<evidence type="ECO:0000256" key="8">
    <source>
        <dbReference type="ARBA" id="ARBA00023136"/>
    </source>
</evidence>
<dbReference type="AlphaFoldDB" id="K0KLP1"/>
<name>K0KLP1_WICCF</name>
<keyword evidence="5" id="KW-0999">Mitochondrion inner membrane</keyword>
<sequence length="195" mass="22511">MSKRGNLPIIILIFILLRIFAHLRFEFCPSLSTPYNIRATTTILPIVTISFESIFILIDSVKMRFSPLLRSTQVLIRSATGNPTGLTGILTHPNPRPVLIELYKSTLNYIEDSFPKDAVYRTSTTNFTTKRLEIVEKHEDITKIESEIGNGLIEELIIQANDEFNLAQKLAEWKVWEELEEKPLEDQWVYFGKRI</sequence>
<organism evidence="10 11">
    <name type="scientific">Wickerhamomyces ciferrii (strain ATCC 14091 / BCRC 22168 / CBS 111 / JCM 3599 / NBRC 0793 / NRRL Y-1031 F-60-10)</name>
    <name type="common">Yeast</name>
    <name type="synonym">Pichia ciferrii</name>
    <dbReference type="NCBI Taxonomy" id="1206466"/>
    <lineage>
        <taxon>Eukaryota</taxon>
        <taxon>Fungi</taxon>
        <taxon>Dikarya</taxon>
        <taxon>Ascomycota</taxon>
        <taxon>Saccharomycotina</taxon>
        <taxon>Saccharomycetes</taxon>
        <taxon>Phaffomycetales</taxon>
        <taxon>Wickerhamomycetaceae</taxon>
        <taxon>Wickerhamomyces</taxon>
    </lineage>
</organism>
<keyword evidence="11" id="KW-1185">Reference proteome</keyword>
<evidence type="ECO:0000256" key="5">
    <source>
        <dbReference type="ARBA" id="ARBA00022792"/>
    </source>
</evidence>
<evidence type="ECO:0000313" key="11">
    <source>
        <dbReference type="Proteomes" id="UP000009328"/>
    </source>
</evidence>
<keyword evidence="3" id="KW-0813">Transport</keyword>
<keyword evidence="6" id="KW-0249">Electron transport</keyword>
<dbReference type="GO" id="GO:0022904">
    <property type="term" value="P:respiratory electron transport chain"/>
    <property type="evidence" value="ECO:0007669"/>
    <property type="project" value="InterPro"/>
</dbReference>
<gene>
    <name evidence="10" type="ORF">BN7_3456</name>
</gene>
<keyword evidence="9" id="KW-1133">Transmembrane helix</keyword>
<dbReference type="STRING" id="1206466.K0KLP1"/>
<dbReference type="EMBL" id="CAIF01000096">
    <property type="protein sequence ID" value="CCH43901.1"/>
    <property type="molecule type" value="Genomic_DNA"/>
</dbReference>
<keyword evidence="8 9" id="KW-0472">Membrane</keyword>
<feature type="transmembrane region" description="Helical" evidence="9">
    <location>
        <begin position="7"/>
        <end position="25"/>
    </location>
</feature>
<protein>
    <submittedName>
        <fullName evidence="10">NADH dehydrogenase [ubiquinone] 1 alpha subcomplex subunit 5</fullName>
    </submittedName>
</protein>
<evidence type="ECO:0000256" key="3">
    <source>
        <dbReference type="ARBA" id="ARBA00022448"/>
    </source>
</evidence>
<evidence type="ECO:0000256" key="1">
    <source>
        <dbReference type="ARBA" id="ARBA00004443"/>
    </source>
</evidence>
<dbReference type="Pfam" id="PF04716">
    <property type="entry name" value="ETC_C1_NDUFA5"/>
    <property type="match status" value="1"/>
</dbReference>
<dbReference type="GO" id="GO:0005743">
    <property type="term" value="C:mitochondrial inner membrane"/>
    <property type="evidence" value="ECO:0007669"/>
    <property type="project" value="UniProtKB-SubCell"/>
</dbReference>
<evidence type="ECO:0000313" key="10">
    <source>
        <dbReference type="EMBL" id="CCH43901.1"/>
    </source>
</evidence>
<comment type="caution">
    <text evidence="10">The sequence shown here is derived from an EMBL/GenBank/DDBJ whole genome shotgun (WGS) entry which is preliminary data.</text>
</comment>
<evidence type="ECO:0000256" key="2">
    <source>
        <dbReference type="ARBA" id="ARBA00010261"/>
    </source>
</evidence>
<comment type="similarity">
    <text evidence="2">Belongs to the complex I NDUFA5 subunit family.</text>
</comment>